<dbReference type="RefSeq" id="XP_010697766.1">
    <property type="nucleotide sequence ID" value="XM_010699464.1"/>
</dbReference>
<gene>
    <name evidence="2" type="ORF">LPMP_170750</name>
</gene>
<evidence type="ECO:0000256" key="1">
    <source>
        <dbReference type="SAM" id="MobiDB-lite"/>
    </source>
</evidence>
<keyword evidence="3" id="KW-1185">Reference proteome</keyword>
<feature type="region of interest" description="Disordered" evidence="1">
    <location>
        <begin position="191"/>
        <end position="232"/>
    </location>
</feature>
<dbReference type="VEuPathDB" id="TriTrypDB:LPAL13_170013500"/>
<dbReference type="Proteomes" id="UP000063063">
    <property type="component" value="Chromosome 17"/>
</dbReference>
<feature type="compositionally biased region" description="Low complexity" evidence="1">
    <location>
        <begin position="194"/>
        <end position="211"/>
    </location>
</feature>
<dbReference type="AlphaFoldDB" id="A0A088RMI2"/>
<dbReference type="VEuPathDB" id="TriTrypDB:LPMP_170750"/>
<proteinExistence type="predicted"/>
<dbReference type="KEGG" id="lpan:LPMP_170750"/>
<dbReference type="GeneID" id="22573818"/>
<organism evidence="2 3">
    <name type="scientific">Leishmania panamensis</name>
    <dbReference type="NCBI Taxonomy" id="5679"/>
    <lineage>
        <taxon>Eukaryota</taxon>
        <taxon>Discoba</taxon>
        <taxon>Euglenozoa</taxon>
        <taxon>Kinetoplastea</taxon>
        <taxon>Metakinetoplastina</taxon>
        <taxon>Trypanosomatida</taxon>
        <taxon>Trypanosomatidae</taxon>
        <taxon>Leishmaniinae</taxon>
        <taxon>Leishmania</taxon>
        <taxon>Leishmania guyanensis species complex</taxon>
    </lineage>
</organism>
<dbReference type="OrthoDB" id="242686at2759"/>
<evidence type="ECO:0000313" key="3">
    <source>
        <dbReference type="Proteomes" id="UP000063063"/>
    </source>
</evidence>
<dbReference type="CDD" id="cd23088">
    <property type="entry name" value="mt-LAF8-like"/>
    <property type="match status" value="1"/>
</dbReference>
<accession>A0A088RMI2</accession>
<dbReference type="eggNOG" id="ENOG502QQVY">
    <property type="taxonomic scope" value="Eukaryota"/>
</dbReference>
<evidence type="ECO:0000313" key="2">
    <source>
        <dbReference type="EMBL" id="AIN97113.1"/>
    </source>
</evidence>
<sequence length="826" mass="88987">MPTPTPLASSPRTVYDIVKSHIHLPINRDYNALKRVLRDWLAYTTRTPLQAKPTFSAELVITVTRLPPTSLSAVAQGPGGISGATLGKARSTRRAGRRWALWGTRPGYEGTGGSALAEEATDAASVSAPTIPPYVYRKVVPLHVWTAVLPWEMQRGLSFSDMRLPANALSSRGDASGVTALSAKAAAEEVSHHGSGAMAPAAGAAADPQAPSDIPVRSPQQRQLGAVEDAEEEDPYGVVTPSIASFKGNSASVAAAFARTPLRAATTATATAAVSSLSITPPAPAMLFLTDMRSTKAYGISFWSGAICQAIDVLFVGPTLPSSVGGASASFRQLRQQDGLALVMDNKISSDVLHRFFPLHEIRSPLSSAASASSATFRVHSFGHLDPLPPSLHPSRLGVDDWQEAYRGLSFTVAPDAPYNTPEEAPRYVFEVPRHTLRPAVVAALEESRSAHQEQLRTSAARGGSLGKAVTAIRDRDVTSSKLCGQADDDAAIDLVVNMSEQLRADLFAKAQLCVEYVSSLEEAIAHYARKLNTEAAAAAEVPLDGRSPNHADSSTGNGRRMKVWLSEHEFRWMTPEELKHTSAVGETTEQQAHESSPMHVAEEEVFQGPEDEAAVTSQMKNDSFASAHAMTEATTRDTAASLFSRANASVPPVAACAVETQPAQLEAVSAARSISLQSPILRDEEEGRPSYLAPSFIGRHEAPALQNSDIVLSADKLARYPRTHSHMPELPPVDYELYELCIRLGVGQQSVLYHYHERILHEWRRELHHRRKQQQTGVVPEPAHVTAPSRLAEEDVQRMVDLVRDRSLQLPSDMVSLVEAVAAAV</sequence>
<protein>
    <submittedName>
        <fullName evidence="2">Uncharacterized protein</fullName>
    </submittedName>
</protein>
<dbReference type="EMBL" id="CP009386">
    <property type="protein sequence ID" value="AIN97113.1"/>
    <property type="molecule type" value="Genomic_DNA"/>
</dbReference>
<name>A0A088RMI2_LEIPA</name>
<reference evidence="2 3" key="1">
    <citation type="journal article" date="2015" name="Sci. Rep.">
        <title>The genome of Leishmania panamensis: insights into genomics of the L. (Viannia) subgenus.</title>
        <authorList>
            <person name="Llanes A."/>
            <person name="Restrepo C.M."/>
            <person name="Vecchio G.D."/>
            <person name="Anguizola F.J."/>
            <person name="Lleonart R."/>
        </authorList>
    </citation>
    <scope>NUCLEOTIDE SEQUENCE [LARGE SCALE GENOMIC DNA]</scope>
    <source>
        <strain evidence="2 3">MHOM/PA/94/PSC-1</strain>
    </source>
</reference>